<feature type="region of interest" description="Disordered" evidence="6">
    <location>
        <begin position="34"/>
        <end position="104"/>
    </location>
</feature>
<dbReference type="Gene3D" id="3.10.20.320">
    <property type="entry name" value="Putative peptidoglycan bound protein (lpxtg motif)"/>
    <property type="match status" value="2"/>
</dbReference>
<feature type="domain" description="Gram-positive cocci surface proteins LPxTG" evidence="8">
    <location>
        <begin position="365"/>
        <end position="401"/>
    </location>
</feature>
<dbReference type="RefSeq" id="WP_209557976.1">
    <property type="nucleotide sequence ID" value="NZ_JAEDXU010000006.1"/>
</dbReference>
<feature type="chain" id="PRO_5045402804" evidence="7">
    <location>
        <begin position="26"/>
        <end position="405"/>
    </location>
</feature>
<evidence type="ECO:0000259" key="8">
    <source>
        <dbReference type="Pfam" id="PF00746"/>
    </source>
</evidence>
<evidence type="ECO:0000256" key="7">
    <source>
        <dbReference type="SAM" id="SignalP"/>
    </source>
</evidence>
<dbReference type="InterPro" id="IPR009459">
    <property type="entry name" value="MucBP_dom"/>
</dbReference>
<evidence type="ECO:0000256" key="6">
    <source>
        <dbReference type="SAM" id="MobiDB-lite"/>
    </source>
</evidence>
<evidence type="ECO:0000259" key="9">
    <source>
        <dbReference type="Pfam" id="PF06458"/>
    </source>
</evidence>
<keyword evidence="5" id="KW-0572">Peptidoglycan-anchor</keyword>
<gene>
    <name evidence="10" type="ORF">I6N96_13040</name>
</gene>
<feature type="compositionally biased region" description="Low complexity" evidence="6">
    <location>
        <begin position="34"/>
        <end position="56"/>
    </location>
</feature>
<proteinExistence type="predicted"/>
<keyword evidence="3 7" id="KW-0732">Signal</keyword>
<keyword evidence="11" id="KW-1185">Reference proteome</keyword>
<keyword evidence="2" id="KW-0964">Secreted</keyword>
<reference evidence="10 11" key="1">
    <citation type="submission" date="2020-12" db="EMBL/GenBank/DDBJ databases">
        <title>Vagococcus allomyrinae sp. nov. and Enterococcus lavae sp. nov., isolated from the larvae of Allomyrina dichotoma.</title>
        <authorList>
            <person name="Lee S.D."/>
        </authorList>
    </citation>
    <scope>NUCLEOTIDE SEQUENCE [LARGE SCALE GENOMIC DNA]</scope>
    <source>
        <strain evidence="10 11">BWM-S5</strain>
    </source>
</reference>
<protein>
    <submittedName>
        <fullName evidence="10">MucBP domain-containing protein</fullName>
    </submittedName>
</protein>
<dbReference type="Proteomes" id="UP000673375">
    <property type="component" value="Unassembled WGS sequence"/>
</dbReference>
<dbReference type="InterPro" id="IPR019931">
    <property type="entry name" value="LPXTG_anchor"/>
</dbReference>
<dbReference type="Pfam" id="PF06458">
    <property type="entry name" value="MucBP"/>
    <property type="match status" value="2"/>
</dbReference>
<feature type="compositionally biased region" description="Acidic residues" evidence="6">
    <location>
        <begin position="57"/>
        <end position="101"/>
    </location>
</feature>
<dbReference type="EMBL" id="JAEDXU010000006">
    <property type="protein sequence ID" value="MBP1047201.1"/>
    <property type="molecule type" value="Genomic_DNA"/>
</dbReference>
<name>A0ABS4CM71_9ENTE</name>
<comment type="caution">
    <text evidence="10">The sequence shown here is derived from an EMBL/GenBank/DDBJ whole genome shotgun (WGS) entry which is preliminary data.</text>
</comment>
<dbReference type="Pfam" id="PF00746">
    <property type="entry name" value="Gram_pos_anchor"/>
    <property type="match status" value="1"/>
</dbReference>
<keyword evidence="1" id="KW-0134">Cell wall</keyword>
<evidence type="ECO:0000313" key="10">
    <source>
        <dbReference type="EMBL" id="MBP1047201.1"/>
    </source>
</evidence>
<organism evidence="10 11">
    <name type="scientific">Enterococcus larvae</name>
    <dbReference type="NCBI Taxonomy" id="2794352"/>
    <lineage>
        <taxon>Bacteria</taxon>
        <taxon>Bacillati</taxon>
        <taxon>Bacillota</taxon>
        <taxon>Bacilli</taxon>
        <taxon>Lactobacillales</taxon>
        <taxon>Enterococcaceae</taxon>
        <taxon>Enterococcus</taxon>
    </lineage>
</organism>
<feature type="domain" description="MucBP" evidence="9">
    <location>
        <begin position="198"/>
        <end position="257"/>
    </location>
</feature>
<sequence length="405" mass="43294">MKKKVYVALLSLCCPIMLNTQQVFAEETTPTGDTVVFEEPSTESSSEELPTVPTPEASEEVPEATEETTEATEEAVTEETDTSEETAESTEAVEEAPEASEEVSKMSARALVSFTVTFVDETTNAVISTVPINQEEGTTAVIALPTNGYFVVDTPVDSGFFVELDADLNPYLVGPVTAATTNFTVTMRAFNASGDAQINFVDEAGNPVAGAPSVMLGGEVGDTYSYDPPVIPGYTYSGGTVTGTLTDTLQVIDVVYTRIETTLTVTYLDEAGNQLIADETYTGKFGEVYEFTPASFSGLNLISMNGAPFSEADLPITVTMGETDQHMVLVYAEPVISDPLPYQPSQVQPVTPIVDVKPEIKPINDKKSLPETGEKENMVAAAAGMILVAQAAYVLKKRKENEFGL</sequence>
<evidence type="ECO:0000313" key="11">
    <source>
        <dbReference type="Proteomes" id="UP000673375"/>
    </source>
</evidence>
<evidence type="ECO:0000256" key="2">
    <source>
        <dbReference type="ARBA" id="ARBA00022525"/>
    </source>
</evidence>
<evidence type="ECO:0000256" key="5">
    <source>
        <dbReference type="ARBA" id="ARBA00023088"/>
    </source>
</evidence>
<evidence type="ECO:0000256" key="4">
    <source>
        <dbReference type="ARBA" id="ARBA00022737"/>
    </source>
</evidence>
<accession>A0ABS4CM71</accession>
<evidence type="ECO:0000256" key="1">
    <source>
        <dbReference type="ARBA" id="ARBA00022512"/>
    </source>
</evidence>
<feature type="signal peptide" evidence="7">
    <location>
        <begin position="1"/>
        <end position="25"/>
    </location>
</feature>
<keyword evidence="4" id="KW-0677">Repeat</keyword>
<feature type="domain" description="MucBP" evidence="9">
    <location>
        <begin position="263"/>
        <end position="331"/>
    </location>
</feature>
<evidence type="ECO:0000256" key="3">
    <source>
        <dbReference type="ARBA" id="ARBA00022729"/>
    </source>
</evidence>
<dbReference type="NCBIfam" id="TIGR01167">
    <property type="entry name" value="LPXTG_anchor"/>
    <property type="match status" value="1"/>
</dbReference>